<proteinExistence type="predicted"/>
<dbReference type="GeneID" id="116296106"/>
<dbReference type="PANTHER" id="PTHR43404:SF1">
    <property type="entry name" value="MNN4P"/>
    <property type="match status" value="1"/>
</dbReference>
<dbReference type="AlphaFoldDB" id="A0A6P8HX07"/>
<organism evidence="2 3">
    <name type="scientific">Actinia tenebrosa</name>
    <name type="common">Australian red waratah sea anemone</name>
    <dbReference type="NCBI Taxonomy" id="6105"/>
    <lineage>
        <taxon>Eukaryota</taxon>
        <taxon>Metazoa</taxon>
        <taxon>Cnidaria</taxon>
        <taxon>Anthozoa</taxon>
        <taxon>Hexacorallia</taxon>
        <taxon>Actiniaria</taxon>
        <taxon>Actiniidae</taxon>
        <taxon>Actinia</taxon>
    </lineage>
</organism>
<dbReference type="InParanoid" id="A0A6P8HX07"/>
<dbReference type="RefSeq" id="XP_031559923.1">
    <property type="nucleotide sequence ID" value="XM_031704063.1"/>
</dbReference>
<evidence type="ECO:0000313" key="3">
    <source>
        <dbReference type="RefSeq" id="XP_031559923.1"/>
    </source>
</evidence>
<dbReference type="Proteomes" id="UP000515163">
    <property type="component" value="Unplaced"/>
</dbReference>
<keyword evidence="1" id="KW-0812">Transmembrane</keyword>
<dbReference type="InterPro" id="IPR052942">
    <property type="entry name" value="LPS_cholinephosphotransferase"/>
</dbReference>
<dbReference type="OrthoDB" id="10281442at2759"/>
<keyword evidence="2" id="KW-1185">Reference proteome</keyword>
<gene>
    <name evidence="3" type="primary">LOC116296106</name>
</gene>
<evidence type="ECO:0000313" key="2">
    <source>
        <dbReference type="Proteomes" id="UP000515163"/>
    </source>
</evidence>
<keyword evidence="1" id="KW-1133">Transmembrane helix</keyword>
<evidence type="ECO:0000256" key="1">
    <source>
        <dbReference type="SAM" id="Phobius"/>
    </source>
</evidence>
<dbReference type="PANTHER" id="PTHR43404">
    <property type="entry name" value="LIPOPOLYSACCHARIDE CHOLINEPHOSPHOTRANSFERASE LICD"/>
    <property type="match status" value="1"/>
</dbReference>
<reference evidence="3" key="1">
    <citation type="submission" date="2025-08" db="UniProtKB">
        <authorList>
            <consortium name="RefSeq"/>
        </authorList>
    </citation>
    <scope>IDENTIFICATION</scope>
    <source>
        <tissue evidence="3">Tentacle</tissue>
    </source>
</reference>
<accession>A0A6P8HX07</accession>
<sequence>MARRRLFSLFYISSLWIFLSVITYMTQREYPYNKEPLSYADLFRCDLHQCTDSRHSSSSCLSQARLVLTRLLRQFSLAASKTNLIYFLYKKSLLAAARCKGHVPADFPNIEIAVFQNDIQKLLKVPLQVNNTVLELTPEKKKHPNSIIRAKLIDTKSCLLRTQENGLFMDIAVLKKDTKGSILDSYTSKLPWLRNLKGPHYYSERDIFPLRTLKFDGFSFAVPRSWEKLLTSWYGKNWGKSISLMDYEVSYNPTEAVDPIHSCKERTSHTLIECS</sequence>
<name>A0A6P8HX07_ACTTE</name>
<protein>
    <submittedName>
        <fullName evidence="3">Uncharacterized protein LOC116296106</fullName>
    </submittedName>
</protein>
<dbReference type="KEGG" id="aten:116296106"/>
<keyword evidence="1" id="KW-0472">Membrane</keyword>
<feature type="transmembrane region" description="Helical" evidence="1">
    <location>
        <begin position="7"/>
        <end position="26"/>
    </location>
</feature>